<name>A0A2W4ZP24_9CYAN</name>
<dbReference type="AlphaFoldDB" id="A0A2W4ZP24"/>
<gene>
    <name evidence="1" type="ORF">DCF15_08365</name>
</gene>
<evidence type="ECO:0000313" key="2">
    <source>
        <dbReference type="Proteomes" id="UP000249794"/>
    </source>
</evidence>
<accession>A0A2W4ZP24</accession>
<proteinExistence type="predicted"/>
<evidence type="ECO:0000313" key="1">
    <source>
        <dbReference type="EMBL" id="PZO56608.1"/>
    </source>
</evidence>
<protein>
    <submittedName>
        <fullName evidence="1">Uncharacterized protein</fullName>
    </submittedName>
</protein>
<reference evidence="2" key="1">
    <citation type="submission" date="2018-04" db="EMBL/GenBank/DDBJ databases">
        <authorList>
            <person name="Cornet L."/>
        </authorList>
    </citation>
    <scope>NUCLEOTIDE SEQUENCE [LARGE SCALE GENOMIC DNA]</scope>
</reference>
<sequence length="164" mass="17963">MVSTLPRPYFSDEIIKATALNRTSGAILDKASRNPVTIIRNDECFALLNRDLFAELVAEATQSGKVLDVIHAAFQTLSGNPPAIESSYGWLSAFDNDEIQDLVTEILGAFRSAPFVEDGWEELETTIQEWHESSIAILSDDLDSAFSDKSNEVLLSAPSAWPTA</sequence>
<organism evidence="1 2">
    <name type="scientific">Phormidesmis priestleyi</name>
    <dbReference type="NCBI Taxonomy" id="268141"/>
    <lineage>
        <taxon>Bacteria</taxon>
        <taxon>Bacillati</taxon>
        <taxon>Cyanobacteriota</taxon>
        <taxon>Cyanophyceae</taxon>
        <taxon>Leptolyngbyales</taxon>
        <taxon>Leptolyngbyaceae</taxon>
        <taxon>Phormidesmis</taxon>
    </lineage>
</organism>
<dbReference type="Proteomes" id="UP000249794">
    <property type="component" value="Unassembled WGS sequence"/>
</dbReference>
<dbReference type="EMBL" id="QBMP01000066">
    <property type="protein sequence ID" value="PZO56608.1"/>
    <property type="molecule type" value="Genomic_DNA"/>
</dbReference>
<reference evidence="1 2" key="2">
    <citation type="submission" date="2018-06" db="EMBL/GenBank/DDBJ databases">
        <title>Metagenomic assembly of (sub)arctic Cyanobacteria and their associated microbiome from non-axenic cultures.</title>
        <authorList>
            <person name="Baurain D."/>
        </authorList>
    </citation>
    <scope>NUCLEOTIDE SEQUENCE [LARGE SCALE GENOMIC DNA]</scope>
    <source>
        <strain evidence="1">ULC027bin1</strain>
    </source>
</reference>
<comment type="caution">
    <text evidence="1">The sequence shown here is derived from an EMBL/GenBank/DDBJ whole genome shotgun (WGS) entry which is preliminary data.</text>
</comment>